<comment type="caution">
    <text evidence="2">The sequence shown here is derived from an EMBL/GenBank/DDBJ whole genome shotgun (WGS) entry which is preliminary data.</text>
</comment>
<reference evidence="3" key="1">
    <citation type="journal article" date="2019" name="Int. J. Syst. Evol. Microbiol.">
        <title>The Global Catalogue of Microorganisms (GCM) 10K type strain sequencing project: providing services to taxonomists for standard genome sequencing and annotation.</title>
        <authorList>
            <consortium name="The Broad Institute Genomics Platform"/>
            <consortium name="The Broad Institute Genome Sequencing Center for Infectious Disease"/>
            <person name="Wu L."/>
            <person name="Ma J."/>
        </authorList>
    </citation>
    <scope>NUCLEOTIDE SEQUENCE [LARGE SCALE GENOMIC DNA]</scope>
    <source>
        <strain evidence="3">JCM 14919</strain>
    </source>
</reference>
<proteinExistence type="predicted"/>
<keyword evidence="1" id="KW-1133">Transmembrane helix</keyword>
<sequence>MSARNSWGPSRLLRFPAVGTDARAIVRGGTFGAFQYFSAVFLVAIGLYFAVCLLGDPKSWQYAVAPFYLALVPLWIALLWAEHRSAAQPNRIRYFTRAVGLRLGYSPRLQHFLIGLVASFAFGVGVATAVYAYAFFIVDQRGNLFEFPRIAWGALALVPLGAYGLARLVQYAFMPPGLLVDERGLTFTNVDARSITLREPRWEEVRLIQTVNTGRAHLAIVEVSGRRSTIAAQAMGSDPVTVAAILQFYLHRPQHRSALTDPQQALRCFLTHRQDPL</sequence>
<evidence type="ECO:0000313" key="2">
    <source>
        <dbReference type="EMBL" id="GAA2190333.1"/>
    </source>
</evidence>
<evidence type="ECO:0000313" key="3">
    <source>
        <dbReference type="Proteomes" id="UP001501084"/>
    </source>
</evidence>
<evidence type="ECO:0000256" key="1">
    <source>
        <dbReference type="SAM" id="Phobius"/>
    </source>
</evidence>
<dbReference type="Proteomes" id="UP001501084">
    <property type="component" value="Unassembled WGS sequence"/>
</dbReference>
<feature type="transmembrane region" description="Helical" evidence="1">
    <location>
        <begin position="150"/>
        <end position="169"/>
    </location>
</feature>
<dbReference type="RefSeq" id="WP_346058619.1">
    <property type="nucleotide sequence ID" value="NZ_BAAAOP010000012.1"/>
</dbReference>
<dbReference type="EMBL" id="BAAAOP010000012">
    <property type="protein sequence ID" value="GAA2190333.1"/>
    <property type="molecule type" value="Genomic_DNA"/>
</dbReference>
<feature type="transmembrane region" description="Helical" evidence="1">
    <location>
        <begin position="33"/>
        <end position="54"/>
    </location>
</feature>
<feature type="transmembrane region" description="Helical" evidence="1">
    <location>
        <begin position="60"/>
        <end position="81"/>
    </location>
</feature>
<protein>
    <submittedName>
        <fullName evidence="2">Uncharacterized protein</fullName>
    </submittedName>
</protein>
<feature type="transmembrane region" description="Helical" evidence="1">
    <location>
        <begin position="112"/>
        <end position="138"/>
    </location>
</feature>
<keyword evidence="1" id="KW-0812">Transmembrane</keyword>
<gene>
    <name evidence="2" type="ORF">GCM10009786_27190</name>
</gene>
<keyword evidence="1" id="KW-0472">Membrane</keyword>
<name>A0ABP5N0D1_9MICO</name>
<keyword evidence="3" id="KW-1185">Reference proteome</keyword>
<accession>A0ABP5N0D1</accession>
<organism evidence="2 3">
    <name type="scientific">Leucobacter alluvii</name>
    <dbReference type="NCBI Taxonomy" id="340321"/>
    <lineage>
        <taxon>Bacteria</taxon>
        <taxon>Bacillati</taxon>
        <taxon>Actinomycetota</taxon>
        <taxon>Actinomycetes</taxon>
        <taxon>Micrococcales</taxon>
        <taxon>Microbacteriaceae</taxon>
        <taxon>Leucobacter</taxon>
    </lineage>
</organism>